<dbReference type="PRINTS" id="PR00445">
    <property type="entry name" value="HUPFHYPC"/>
</dbReference>
<reference evidence="3" key="1">
    <citation type="journal article" date="2017" name="Appl. Environ. Microbiol.">
        <title>Genomic analysis of Calderihabitans maritimus KKC1, a thermophilic hydrogenogenic carboxydotrophic bacterium isolated from marine sediment.</title>
        <authorList>
            <person name="Omae K."/>
            <person name="Yoneda Y."/>
            <person name="Fukuyama Y."/>
            <person name="Yoshida T."/>
            <person name="Sako Y."/>
        </authorList>
    </citation>
    <scope>NUCLEOTIDE SEQUENCE [LARGE SCALE GENOMIC DNA]</scope>
    <source>
        <strain evidence="3">KKC1</strain>
    </source>
</reference>
<gene>
    <name evidence="2" type="ORF">KKC1_02810</name>
</gene>
<dbReference type="Gene3D" id="2.30.30.140">
    <property type="match status" value="1"/>
</dbReference>
<organism evidence="2 3">
    <name type="scientific">Calderihabitans maritimus</name>
    <dbReference type="NCBI Taxonomy" id="1246530"/>
    <lineage>
        <taxon>Bacteria</taxon>
        <taxon>Bacillati</taxon>
        <taxon>Bacillota</taxon>
        <taxon>Clostridia</taxon>
        <taxon>Neomoorellales</taxon>
        <taxon>Calderihabitantaceae</taxon>
        <taxon>Calderihabitans</taxon>
    </lineage>
</organism>
<evidence type="ECO:0000313" key="3">
    <source>
        <dbReference type="Proteomes" id="UP000197032"/>
    </source>
</evidence>
<evidence type="ECO:0000256" key="1">
    <source>
        <dbReference type="ARBA" id="ARBA00006018"/>
    </source>
</evidence>
<comment type="similarity">
    <text evidence="1">Belongs to the HupF/HypC family.</text>
</comment>
<dbReference type="Pfam" id="PF01455">
    <property type="entry name" value="HupF_HypC"/>
    <property type="match status" value="1"/>
</dbReference>
<dbReference type="InterPro" id="IPR019812">
    <property type="entry name" value="Hydgase_assmbl_chp_CS"/>
</dbReference>
<protein>
    <recommendedName>
        <fullName evidence="4">Hydrogenase assembly chaperone HypC/HupF</fullName>
    </recommendedName>
</protein>
<dbReference type="Proteomes" id="UP000197032">
    <property type="component" value="Unassembled WGS sequence"/>
</dbReference>
<dbReference type="EMBL" id="BDGJ01000005">
    <property type="protein sequence ID" value="GAW91119.1"/>
    <property type="molecule type" value="Genomic_DNA"/>
</dbReference>
<dbReference type="FunFam" id="2.30.30.140:FF:000022">
    <property type="entry name" value="Hydrogenase assembly chaperone HybG"/>
    <property type="match status" value="1"/>
</dbReference>
<accession>A0A1Z5HNL3</accession>
<dbReference type="PANTHER" id="PTHR35177">
    <property type="entry name" value="HYDROGENASE MATURATION FACTOR HYBG"/>
    <property type="match status" value="1"/>
</dbReference>
<dbReference type="NCBIfam" id="TIGR00074">
    <property type="entry name" value="hypC_hupF"/>
    <property type="match status" value="1"/>
</dbReference>
<comment type="caution">
    <text evidence="2">The sequence shown here is derived from an EMBL/GenBank/DDBJ whole genome shotgun (WGS) entry which is preliminary data.</text>
</comment>
<dbReference type="PANTHER" id="PTHR35177:SF2">
    <property type="entry name" value="HYDROGENASE MATURATION FACTOR HYBG"/>
    <property type="match status" value="1"/>
</dbReference>
<name>A0A1Z5HNL3_9FIRM</name>
<dbReference type="GO" id="GO:0051604">
    <property type="term" value="P:protein maturation"/>
    <property type="evidence" value="ECO:0007669"/>
    <property type="project" value="TreeGrafter"/>
</dbReference>
<dbReference type="PROSITE" id="PS01097">
    <property type="entry name" value="HUPF_HYPC"/>
    <property type="match status" value="1"/>
</dbReference>
<proteinExistence type="inferred from homology"/>
<dbReference type="GO" id="GO:0005506">
    <property type="term" value="F:iron ion binding"/>
    <property type="evidence" value="ECO:0007669"/>
    <property type="project" value="TreeGrafter"/>
</dbReference>
<keyword evidence="3" id="KW-1185">Reference proteome</keyword>
<dbReference type="SUPFAM" id="SSF159127">
    <property type="entry name" value="HupF/HypC-like"/>
    <property type="match status" value="1"/>
</dbReference>
<dbReference type="InterPro" id="IPR001109">
    <property type="entry name" value="Hydrogenase_HupF/HypC"/>
</dbReference>
<evidence type="ECO:0000313" key="2">
    <source>
        <dbReference type="EMBL" id="GAW91119.1"/>
    </source>
</evidence>
<dbReference type="GO" id="GO:1902670">
    <property type="term" value="F:carbon dioxide binding"/>
    <property type="evidence" value="ECO:0007669"/>
    <property type="project" value="TreeGrafter"/>
</dbReference>
<dbReference type="AlphaFoldDB" id="A0A1Z5HNL3"/>
<evidence type="ECO:0008006" key="4">
    <source>
        <dbReference type="Google" id="ProtNLM"/>
    </source>
</evidence>
<sequence>MCLAVPGKIIKIKDETKIAEVDFGSVVRKASLRLLPDAKVGDWVLVHAGFAIQVLHEQDAMETLKLLEELAQCEPE</sequence>
<dbReference type="OrthoDB" id="9806017at2"/>
<dbReference type="RefSeq" id="WP_088552706.1">
    <property type="nucleotide sequence ID" value="NZ_BDGJ01000005.1"/>
</dbReference>